<accession>A0A6M3ZU03</accession>
<dbReference type="SUPFAM" id="SSF47413">
    <property type="entry name" value="lambda repressor-like DNA-binding domains"/>
    <property type="match status" value="1"/>
</dbReference>
<protein>
    <recommendedName>
        <fullName evidence="4">Chaperone</fullName>
    </recommendedName>
</protein>
<organism evidence="2 3">
    <name type="scientific">Herbaspirillum rubrisubalbicans Os34</name>
    <dbReference type="NCBI Taxonomy" id="1235827"/>
    <lineage>
        <taxon>Bacteria</taxon>
        <taxon>Pseudomonadati</taxon>
        <taxon>Pseudomonadota</taxon>
        <taxon>Betaproteobacteria</taxon>
        <taxon>Burkholderiales</taxon>
        <taxon>Oxalobacteraceae</taxon>
        <taxon>Herbaspirillum</taxon>
    </lineage>
</organism>
<feature type="region of interest" description="Disordered" evidence="1">
    <location>
        <begin position="86"/>
        <end position="110"/>
    </location>
</feature>
<proteinExistence type="predicted"/>
<dbReference type="InterPro" id="IPR010982">
    <property type="entry name" value="Lambda_DNA-bd_dom_sf"/>
</dbReference>
<dbReference type="GO" id="GO:0003677">
    <property type="term" value="F:DNA binding"/>
    <property type="evidence" value="ECO:0007669"/>
    <property type="project" value="InterPro"/>
</dbReference>
<dbReference type="InterPro" id="IPR031856">
    <property type="entry name" value="YdaS_toxin-like"/>
</dbReference>
<sequence length="110" mass="12195">MSKISETGIERVVRLAGSQTALARILRVTPQAVQKWVAQGFVTSEHCRTIESHYPNDITRYDLNPSVFGSREEAIACLCRVGESDPEETQLPETPHNCGHQSIGANQNEM</sequence>
<dbReference type="Pfam" id="PF15943">
    <property type="entry name" value="YdaS_toxin"/>
    <property type="match status" value="1"/>
</dbReference>
<reference evidence="2 3" key="1">
    <citation type="journal article" date="2012" name="J. Bacteriol.">
        <title>Genome sequence of the pathogenic Herbaspirillum seropedicae strain Os34, isolated from rice roots.</title>
        <authorList>
            <person name="Ye W."/>
            <person name="Ye S."/>
            <person name="Liu J."/>
            <person name="Chang S."/>
            <person name="Chen M."/>
            <person name="Zhu B."/>
            <person name="Guo L."/>
            <person name="An Q."/>
        </authorList>
    </citation>
    <scope>NUCLEOTIDE SEQUENCE [LARGE SCALE GENOMIC DNA]</scope>
    <source>
        <strain evidence="2 3">Os34</strain>
    </source>
</reference>
<evidence type="ECO:0000313" key="2">
    <source>
        <dbReference type="EMBL" id="QJQ02125.1"/>
    </source>
</evidence>
<evidence type="ECO:0000256" key="1">
    <source>
        <dbReference type="SAM" id="MobiDB-lite"/>
    </source>
</evidence>
<dbReference type="RefSeq" id="WP_081584556.1">
    <property type="nucleotide sequence ID" value="NZ_CP008956.1"/>
</dbReference>
<dbReference type="Gene3D" id="1.10.260.40">
    <property type="entry name" value="lambda repressor-like DNA-binding domains"/>
    <property type="match status" value="1"/>
</dbReference>
<evidence type="ECO:0000313" key="3">
    <source>
        <dbReference type="Proteomes" id="UP000501648"/>
    </source>
</evidence>
<name>A0A6M3ZU03_9BURK</name>
<dbReference type="Proteomes" id="UP000501648">
    <property type="component" value="Chromosome"/>
</dbReference>
<feature type="compositionally biased region" description="Polar residues" evidence="1">
    <location>
        <begin position="99"/>
        <end position="110"/>
    </location>
</feature>
<evidence type="ECO:0008006" key="4">
    <source>
        <dbReference type="Google" id="ProtNLM"/>
    </source>
</evidence>
<gene>
    <name evidence="2" type="ORF">C798_18370</name>
</gene>
<dbReference type="AlphaFoldDB" id="A0A6M3ZU03"/>
<dbReference type="EMBL" id="CP008956">
    <property type="protein sequence ID" value="QJQ02125.1"/>
    <property type="molecule type" value="Genomic_DNA"/>
</dbReference>